<dbReference type="AlphaFoldDB" id="A0A016VKR7"/>
<name>A0A016VKR7_9BILA</name>
<feature type="compositionally biased region" description="Basic and acidic residues" evidence="1">
    <location>
        <begin position="245"/>
        <end position="255"/>
    </location>
</feature>
<feature type="region of interest" description="Disordered" evidence="1">
    <location>
        <begin position="83"/>
        <end position="104"/>
    </location>
</feature>
<feature type="compositionally biased region" description="Polar residues" evidence="1">
    <location>
        <begin position="278"/>
        <end position="290"/>
    </location>
</feature>
<gene>
    <name evidence="2" type="primary">Acey_s0009.g807</name>
    <name evidence="2" type="ORF">Y032_0009g807</name>
</gene>
<reference evidence="3" key="1">
    <citation type="journal article" date="2015" name="Nat. Genet.">
        <title>The genome and transcriptome of the zoonotic hookworm Ancylostoma ceylanicum identify infection-specific gene families.</title>
        <authorList>
            <person name="Schwarz E.M."/>
            <person name="Hu Y."/>
            <person name="Antoshechkin I."/>
            <person name="Miller M.M."/>
            <person name="Sternberg P.W."/>
            <person name="Aroian R.V."/>
        </authorList>
    </citation>
    <scope>NUCLEOTIDE SEQUENCE</scope>
    <source>
        <strain evidence="3">HY135</strain>
    </source>
</reference>
<keyword evidence="3" id="KW-1185">Reference proteome</keyword>
<evidence type="ECO:0000313" key="2">
    <source>
        <dbReference type="EMBL" id="EYC27582.1"/>
    </source>
</evidence>
<dbReference type="OrthoDB" id="10527558at2759"/>
<accession>A0A016VKR7</accession>
<proteinExistence type="predicted"/>
<protein>
    <submittedName>
        <fullName evidence="2">Uncharacterized protein</fullName>
    </submittedName>
</protein>
<feature type="compositionally biased region" description="Polar residues" evidence="1">
    <location>
        <begin position="297"/>
        <end position="324"/>
    </location>
</feature>
<evidence type="ECO:0000256" key="1">
    <source>
        <dbReference type="SAM" id="MobiDB-lite"/>
    </source>
</evidence>
<evidence type="ECO:0000313" key="3">
    <source>
        <dbReference type="Proteomes" id="UP000024635"/>
    </source>
</evidence>
<feature type="region of interest" description="Disordered" evidence="1">
    <location>
        <begin position="189"/>
        <end position="324"/>
    </location>
</feature>
<sequence>MPERRSLLQMTEDDDLQLYKAHERIRALNRELLMQDDASAQINALRKKIAETKERAQGIVTMANKRLAYLTGMWKESSESEPFKSSVSDVNTASRTTGTLGPTAAEGNEYDAVFARAVTALDAISTSTRQFGDCKKESSRLASELRGFLANMQKKSEKCADQSVSTSSQPVSQGKKGITAFEVASAVSGSATSTSKACEPGGTPMIVPKKTTSSRSDVDTSKTKAGLSTKSGLAEQLPGLQQKAEIPEATRKPVEVRTAVSSPAKATPSKKAPETQKSDTVTQLPTSRASSVPAPVQKTSETPKIDTVSQLTNTSKASTSASVN</sequence>
<comment type="caution">
    <text evidence="2">The sequence shown here is derived from an EMBL/GenBank/DDBJ whole genome shotgun (WGS) entry which is preliminary data.</text>
</comment>
<feature type="compositionally biased region" description="Polar residues" evidence="1">
    <location>
        <begin position="89"/>
        <end position="100"/>
    </location>
</feature>
<organism evidence="2 3">
    <name type="scientific">Ancylostoma ceylanicum</name>
    <dbReference type="NCBI Taxonomy" id="53326"/>
    <lineage>
        <taxon>Eukaryota</taxon>
        <taxon>Metazoa</taxon>
        <taxon>Ecdysozoa</taxon>
        <taxon>Nematoda</taxon>
        <taxon>Chromadorea</taxon>
        <taxon>Rhabditida</taxon>
        <taxon>Rhabditina</taxon>
        <taxon>Rhabditomorpha</taxon>
        <taxon>Strongyloidea</taxon>
        <taxon>Ancylostomatidae</taxon>
        <taxon>Ancylostomatinae</taxon>
        <taxon>Ancylostoma</taxon>
    </lineage>
</organism>
<dbReference type="EMBL" id="JARK01001345">
    <property type="protein sequence ID" value="EYC27582.1"/>
    <property type="molecule type" value="Genomic_DNA"/>
</dbReference>
<dbReference type="Proteomes" id="UP000024635">
    <property type="component" value="Unassembled WGS sequence"/>
</dbReference>